<dbReference type="InterPro" id="IPR012337">
    <property type="entry name" value="RNaseH-like_sf"/>
</dbReference>
<organism evidence="7 8">
    <name type="scientific">Bacillus thuringiensis</name>
    <dbReference type="NCBI Taxonomy" id="1428"/>
    <lineage>
        <taxon>Bacteria</taxon>
        <taxon>Bacillati</taxon>
        <taxon>Bacillota</taxon>
        <taxon>Bacilli</taxon>
        <taxon>Bacillales</taxon>
        <taxon>Bacillaceae</taxon>
        <taxon>Bacillus</taxon>
        <taxon>Bacillus cereus group</taxon>
    </lineage>
</organism>
<dbReference type="GO" id="GO:0006313">
    <property type="term" value="P:DNA transposition"/>
    <property type="evidence" value="ECO:0007669"/>
    <property type="project" value="InterPro"/>
</dbReference>
<dbReference type="EMBL" id="SMDG01000023">
    <property type="protein sequence ID" value="TCW47690.1"/>
    <property type="molecule type" value="Genomic_DNA"/>
</dbReference>
<evidence type="ECO:0000256" key="5">
    <source>
        <dbReference type="ARBA" id="ARBA00023172"/>
    </source>
</evidence>
<evidence type="ECO:0000256" key="1">
    <source>
        <dbReference type="ARBA" id="ARBA00002286"/>
    </source>
</evidence>
<evidence type="ECO:0000256" key="3">
    <source>
        <dbReference type="ARBA" id="ARBA00022578"/>
    </source>
</evidence>
<dbReference type="NCBIfam" id="NF033592">
    <property type="entry name" value="transpos_IS4_1"/>
    <property type="match status" value="1"/>
</dbReference>
<proteinExistence type="inferred from homology"/>
<dbReference type="GO" id="GO:0003677">
    <property type="term" value="F:DNA binding"/>
    <property type="evidence" value="ECO:0007669"/>
    <property type="project" value="UniProtKB-KW"/>
</dbReference>
<dbReference type="SUPFAM" id="SSF53098">
    <property type="entry name" value="Ribonuclease H-like"/>
    <property type="match status" value="1"/>
</dbReference>
<feature type="domain" description="Transposase IS4-like" evidence="6">
    <location>
        <begin position="120"/>
        <end position="385"/>
    </location>
</feature>
<comment type="caution">
    <text evidence="7">The sequence shown here is derived from an EMBL/GenBank/DDBJ whole genome shotgun (WGS) entry which is preliminary data.</text>
</comment>
<dbReference type="AlphaFoldDB" id="A0A4R4B4M1"/>
<name>A0A4R4B4M1_BACTU</name>
<evidence type="ECO:0000256" key="2">
    <source>
        <dbReference type="ARBA" id="ARBA00010075"/>
    </source>
</evidence>
<keyword evidence="3" id="KW-0815">Transposition</keyword>
<reference evidence="7 8" key="1">
    <citation type="submission" date="2019-03" db="EMBL/GenBank/DDBJ databases">
        <title>Above-ground endophytic microbial communities from plants in different locations in the United States.</title>
        <authorList>
            <person name="Frank C."/>
        </authorList>
    </citation>
    <scope>NUCLEOTIDE SEQUENCE [LARGE SCALE GENOMIC DNA]</scope>
    <source>
        <strain evidence="7 8">LP_2_YM</strain>
    </source>
</reference>
<dbReference type="InterPro" id="IPR047952">
    <property type="entry name" value="Transpos_IS4"/>
</dbReference>
<dbReference type="RefSeq" id="WP_131934859.1">
    <property type="nucleotide sequence ID" value="NZ_SMDF01000024.1"/>
</dbReference>
<sequence length="476" mass="55624">MNLSISDEFNLFSKELQHCLSPLALQKVAKEVGFVKRTSKYRAQELVALCVWLSQKVASTSLTQLCSNLESSTGVLMTPEGLNQRFNPSAVKLLQHIFSSLLTQKLFTSQRFLHRYANRFQRIRILDSTTFQLPDIFALAYQGSGGSSHTAGVKIHLEYDLLSGQFLHIHLGPGKQNDRTYGSTCLQTVKPNHLCIHDLGYFDLKDLHQMDAIGAFYISRLKLNTRIYRKNPEPEYFKNGTVKKQTEYIQIDMEELMHQLKSGQTNEISDVYIGQYQKLPARLIIHRLTEEQTKRRWKNQALKEKKKGIVMRERSKRLSAMNVYITNAASEYVPMEHIHNLYSLRWQIELLFKTWKSFFEIDHCKKIKKERLECHLYGQLIAILLCSSTMFQMRQVLLTKKKRELSEYKAIYIIKDYFPLLYQALQKNAQELSKILLRLFNLLHKNARKSHRYEKKTVFDILGVVYNYSMSHNHVA</sequence>
<evidence type="ECO:0000313" key="7">
    <source>
        <dbReference type="EMBL" id="TCW47690.1"/>
    </source>
</evidence>
<evidence type="ECO:0000256" key="4">
    <source>
        <dbReference type="ARBA" id="ARBA00023125"/>
    </source>
</evidence>
<gene>
    <name evidence="7" type="ORF">EC910_1235</name>
</gene>
<dbReference type="Proteomes" id="UP000295285">
    <property type="component" value="Unassembled WGS sequence"/>
</dbReference>
<dbReference type="GO" id="GO:0004803">
    <property type="term" value="F:transposase activity"/>
    <property type="evidence" value="ECO:0007669"/>
    <property type="project" value="InterPro"/>
</dbReference>
<protein>
    <submittedName>
        <fullName evidence="7">DDE family transposase</fullName>
    </submittedName>
</protein>
<dbReference type="InterPro" id="IPR002559">
    <property type="entry name" value="Transposase_11"/>
</dbReference>
<dbReference type="PANTHER" id="PTHR33258:SF1">
    <property type="entry name" value="TRANSPOSASE INSL FOR INSERTION SEQUENCE ELEMENT IS186A-RELATED"/>
    <property type="match status" value="1"/>
</dbReference>
<dbReference type="Pfam" id="PF01609">
    <property type="entry name" value="DDE_Tnp_1"/>
    <property type="match status" value="1"/>
</dbReference>
<comment type="similarity">
    <text evidence="2">Belongs to the transposase 11 family.</text>
</comment>
<accession>A0A4R4B4M1</accession>
<evidence type="ECO:0000259" key="6">
    <source>
        <dbReference type="Pfam" id="PF01609"/>
    </source>
</evidence>
<keyword evidence="4" id="KW-0238">DNA-binding</keyword>
<dbReference type="PANTHER" id="PTHR33258">
    <property type="entry name" value="TRANSPOSASE INSL FOR INSERTION SEQUENCE ELEMENT IS186A-RELATED"/>
    <property type="match status" value="1"/>
</dbReference>
<keyword evidence="5" id="KW-0233">DNA recombination</keyword>
<comment type="function">
    <text evidence="1">Involved in the transposition of the insertion sequence.</text>
</comment>
<evidence type="ECO:0000313" key="8">
    <source>
        <dbReference type="Proteomes" id="UP000295285"/>
    </source>
</evidence>